<evidence type="ECO:0000259" key="2">
    <source>
        <dbReference type="Pfam" id="PF04149"/>
    </source>
</evidence>
<comment type="caution">
    <text evidence="3">The sequence shown here is derived from an EMBL/GenBank/DDBJ whole genome shotgun (WGS) entry which is preliminary data.</text>
</comment>
<evidence type="ECO:0000313" key="3">
    <source>
        <dbReference type="EMBL" id="NJP53167.1"/>
    </source>
</evidence>
<protein>
    <submittedName>
        <fullName evidence="3">DUF397 domain-containing protein</fullName>
    </submittedName>
</protein>
<organism evidence="3 4">
    <name type="scientific">Streptomyces composti</name>
    <dbReference type="NCBI Taxonomy" id="2720025"/>
    <lineage>
        <taxon>Bacteria</taxon>
        <taxon>Bacillati</taxon>
        <taxon>Actinomycetota</taxon>
        <taxon>Actinomycetes</taxon>
        <taxon>Kitasatosporales</taxon>
        <taxon>Streptomycetaceae</taxon>
        <taxon>Streptomyces</taxon>
    </lineage>
</organism>
<dbReference type="Pfam" id="PF04149">
    <property type="entry name" value="DUF397"/>
    <property type="match status" value="1"/>
</dbReference>
<dbReference type="EMBL" id="JAATEM010000034">
    <property type="protein sequence ID" value="NJP53167.1"/>
    <property type="molecule type" value="Genomic_DNA"/>
</dbReference>
<proteinExistence type="predicted"/>
<dbReference type="Proteomes" id="UP000730591">
    <property type="component" value="Unassembled WGS sequence"/>
</dbReference>
<feature type="domain" description="DUF397" evidence="2">
    <location>
        <begin position="13"/>
        <end position="36"/>
    </location>
</feature>
<feature type="compositionally biased region" description="Low complexity" evidence="1">
    <location>
        <begin position="35"/>
        <end position="49"/>
    </location>
</feature>
<accession>A0ABX1AE34</accession>
<evidence type="ECO:0000256" key="1">
    <source>
        <dbReference type="SAM" id="MobiDB-lite"/>
    </source>
</evidence>
<sequence>MASNRIDLSEALWSKSSHSNGDGGDCVEIASDFPGAASGASRATATETGVTASRWPTESPVSSPCGIPRSPTGPC</sequence>
<name>A0ABX1AE34_9ACTN</name>
<dbReference type="InterPro" id="IPR007278">
    <property type="entry name" value="DUF397"/>
</dbReference>
<evidence type="ECO:0000313" key="4">
    <source>
        <dbReference type="Proteomes" id="UP000730591"/>
    </source>
</evidence>
<gene>
    <name evidence="3" type="ORF">HCJ93_24645</name>
</gene>
<reference evidence="3 4" key="1">
    <citation type="submission" date="2020-03" db="EMBL/GenBank/DDBJ databases">
        <title>WGS of actinomycetes isolated from Thailand.</title>
        <authorList>
            <person name="Thawai C."/>
        </authorList>
    </citation>
    <scope>NUCLEOTIDE SEQUENCE [LARGE SCALE GENOMIC DNA]</scope>
    <source>
        <strain evidence="3 4">SBST2-5</strain>
    </source>
</reference>
<keyword evidence="4" id="KW-1185">Reference proteome</keyword>
<feature type="compositionally biased region" description="Polar residues" evidence="1">
    <location>
        <begin position="50"/>
        <end position="62"/>
    </location>
</feature>
<feature type="region of interest" description="Disordered" evidence="1">
    <location>
        <begin position="1"/>
        <end position="75"/>
    </location>
</feature>